<dbReference type="GO" id="GO:0016787">
    <property type="term" value="F:hydrolase activity"/>
    <property type="evidence" value="ECO:0007669"/>
    <property type="project" value="UniProtKB-KW"/>
</dbReference>
<evidence type="ECO:0000256" key="1">
    <source>
        <dbReference type="SAM" id="MobiDB-lite"/>
    </source>
</evidence>
<dbReference type="Proteomes" id="UP000594975">
    <property type="component" value="Chromosome"/>
</dbReference>
<dbReference type="Pfam" id="PF03747">
    <property type="entry name" value="ADP_ribosyl_GH"/>
    <property type="match status" value="1"/>
</dbReference>
<protein>
    <submittedName>
        <fullName evidence="2">ADP-ribosylglycohydrolase family protein</fullName>
    </submittedName>
</protein>
<evidence type="ECO:0000313" key="3">
    <source>
        <dbReference type="Proteomes" id="UP000594975"/>
    </source>
</evidence>
<proteinExistence type="predicted"/>
<keyword evidence="2" id="KW-0378">Hydrolase</keyword>
<dbReference type="RefSeq" id="WP_058743444.1">
    <property type="nucleotide sequence ID" value="NZ_CP065738.1"/>
</dbReference>
<gene>
    <name evidence="2" type="ORF">I6G21_10470</name>
</gene>
<dbReference type="KEGG" id="rkr:I6G21_10470"/>
<dbReference type="InterPro" id="IPR005502">
    <property type="entry name" value="Ribosyl_crysJ1"/>
</dbReference>
<sequence>MDSLPIPFPDAAEYPALVRAALRAQARARPELLGALAAGIEGLREALDWSAQGVGADETACVWLGDLRWARALGLNPEEAAPMPPRAWWEPEAARLAPADFAERHPLLARALCAGNMPYPARTPFTELADDAFLPRLAVLPLHPREGLEQLGQLAVNLTALTHGHPEALAAGLVIVLHRRALLGLDAEAVGDAGNGADPRRRAPAQLRERARRRVLELLSPRDPGGSAPSAGLLASYGATGATRSGLARVLAAAPLSAAVLADPDAAGTAQGRGGDQVPGCVRALARELTGAGIARPEADAADGGAAADSEARSEADSDEASETSQSPMARAGLAPTYPSAEQLADRLADRLAERWVETARRWWGVWGASGG</sequence>
<dbReference type="AlphaFoldDB" id="A0A7T3CGB5"/>
<accession>A0A7T3CGB5</accession>
<dbReference type="GeneID" id="61263822"/>
<organism evidence="2 3">
    <name type="scientific">Rothia kristinae</name>
    <dbReference type="NCBI Taxonomy" id="37923"/>
    <lineage>
        <taxon>Bacteria</taxon>
        <taxon>Bacillati</taxon>
        <taxon>Actinomycetota</taxon>
        <taxon>Actinomycetes</taxon>
        <taxon>Micrococcales</taxon>
        <taxon>Micrococcaceae</taxon>
        <taxon>Rothia</taxon>
    </lineage>
</organism>
<feature type="region of interest" description="Disordered" evidence="1">
    <location>
        <begin position="295"/>
        <end position="333"/>
    </location>
</feature>
<reference evidence="2 3" key="1">
    <citation type="submission" date="2020-12" db="EMBL/GenBank/DDBJ databases">
        <title>FDA dAtabase for Regulatory Grade micrObial Sequences (FDA-ARGOS): Supporting development and validation of Infectious Disease Dx tests.</title>
        <authorList>
            <person name="Sproer C."/>
            <person name="Gronow S."/>
            <person name="Severitt S."/>
            <person name="Schroder I."/>
            <person name="Tallon L."/>
            <person name="Sadzewicz L."/>
            <person name="Zhao X."/>
            <person name="Boylan J."/>
            <person name="Ott S."/>
            <person name="Bowen H."/>
            <person name="Vavikolanu K."/>
            <person name="Mehta A."/>
            <person name="Aluvathingal J."/>
            <person name="Nadendla S."/>
            <person name="Lowell S."/>
            <person name="Myers T."/>
            <person name="Yan Y."/>
            <person name="Sichtig H."/>
        </authorList>
    </citation>
    <scope>NUCLEOTIDE SEQUENCE [LARGE SCALE GENOMIC DNA]</scope>
    <source>
        <strain evidence="2 3">FDAARGOS_864</strain>
    </source>
</reference>
<dbReference type="EMBL" id="CP065738">
    <property type="protein sequence ID" value="QPT53641.1"/>
    <property type="molecule type" value="Genomic_DNA"/>
</dbReference>
<evidence type="ECO:0000313" key="2">
    <source>
        <dbReference type="EMBL" id="QPT53641.1"/>
    </source>
</evidence>
<name>A0A7T3CGB5_9MICC</name>